<evidence type="ECO:0000313" key="6">
    <source>
        <dbReference type="Proteomes" id="UP000515160"/>
    </source>
</evidence>
<dbReference type="GO" id="GO:0033290">
    <property type="term" value="C:eukaryotic 48S preinitiation complex"/>
    <property type="evidence" value="ECO:0007669"/>
    <property type="project" value="UniProtKB-UniRule"/>
</dbReference>
<evidence type="ECO:0000259" key="5">
    <source>
        <dbReference type="PROSITE" id="PS50249"/>
    </source>
</evidence>
<protein>
    <recommendedName>
        <fullName evidence="4">Eukaryotic translation initiation factor 3 subunit F</fullName>
        <shortName evidence="4">eIF3f</shortName>
    </recommendedName>
    <alternativeName>
        <fullName evidence="4">Eukaryotic translation initiation factor 3 subunit 5</fullName>
    </alternativeName>
</protein>
<dbReference type="GO" id="GO:0016282">
    <property type="term" value="C:eukaryotic 43S preinitiation complex"/>
    <property type="evidence" value="ECO:0007669"/>
    <property type="project" value="UniProtKB-UniRule"/>
</dbReference>
<dbReference type="InterPro" id="IPR037518">
    <property type="entry name" value="MPN"/>
</dbReference>
<keyword evidence="6" id="KW-1185">Reference proteome</keyword>
<gene>
    <name evidence="7" type="primary">LOC117570713</name>
    <name evidence="4" type="synonym">eIF3-S5</name>
    <name evidence="4" type="synonym">eIF3f</name>
</gene>
<dbReference type="GO" id="GO:0071541">
    <property type="term" value="C:eukaryotic translation initiation factor 3 complex, eIF3m"/>
    <property type="evidence" value="ECO:0007669"/>
    <property type="project" value="TreeGrafter"/>
</dbReference>
<dbReference type="CTD" id="35547"/>
<dbReference type="InterPro" id="IPR024969">
    <property type="entry name" value="EIF3F/CSN6-like_C"/>
</dbReference>
<dbReference type="GO" id="GO:0001732">
    <property type="term" value="P:formation of cytoplasmic translation initiation complex"/>
    <property type="evidence" value="ECO:0007669"/>
    <property type="project" value="UniProtKB-UniRule"/>
</dbReference>
<keyword evidence="2 4" id="KW-0396">Initiation factor</keyword>
<comment type="subunit">
    <text evidence="4">Component of the eukaryotic translation initiation factor 3 (eIF-3) complex. The eIF-3 complex interacts with pix.</text>
</comment>
<sequence>MSISNYKLQTNVRLHPVVLFQIISSYERRSKSTTMAVGTLLGRRDKGSDVIEITNSFTVQHKEHTVGDVEQFKLDTQYASEMYELNQITYPQEKILGWYGTGKCLSRSAAAMHAFYSRECGDFQPLHLLVDTTLRGGRMTTRLYCGVMLGVPGGTKGLMFTELPLFTIDTEGDESIALRTMQKYALNTTKHVGRMMPELVHVVDSLRELGVKLDLVLRYINDVLERKRRPDNSVGRALHDALTSVPMLDTESFRLMFNTNVRDMLLSITLSTMIKTQMQLTEKLSCLPDY</sequence>
<dbReference type="InterPro" id="IPR000555">
    <property type="entry name" value="JAMM/MPN+_dom"/>
</dbReference>
<feature type="domain" description="MPN" evidence="5">
    <location>
        <begin position="12"/>
        <end position="150"/>
    </location>
</feature>
<dbReference type="SMART" id="SM00232">
    <property type="entry name" value="JAB_MPN"/>
    <property type="match status" value="1"/>
</dbReference>
<accession>A0A6P8X5W3</accession>
<evidence type="ECO:0000256" key="1">
    <source>
        <dbReference type="ARBA" id="ARBA00022490"/>
    </source>
</evidence>
<dbReference type="GO" id="GO:0003743">
    <property type="term" value="F:translation initiation factor activity"/>
    <property type="evidence" value="ECO:0007669"/>
    <property type="project" value="UniProtKB-UniRule"/>
</dbReference>
<reference evidence="7" key="1">
    <citation type="submission" date="2025-08" db="UniProtKB">
        <authorList>
            <consortium name="RefSeq"/>
        </authorList>
    </citation>
    <scope>IDENTIFICATION</scope>
    <source>
        <strain evidence="7">15112-1751.03</strain>
        <tissue evidence="7">Whole Adult</tissue>
    </source>
</reference>
<dbReference type="PANTHER" id="PTHR10540">
    <property type="entry name" value="EUKARYOTIC TRANSLATION INITIATION FACTOR 3 SUBUNIT F-RELATED"/>
    <property type="match status" value="1"/>
</dbReference>
<name>A0A6P8X5W3_DROAB</name>
<dbReference type="GO" id="GO:0008237">
    <property type="term" value="F:metallopeptidase activity"/>
    <property type="evidence" value="ECO:0007669"/>
    <property type="project" value="InterPro"/>
</dbReference>
<dbReference type="Pfam" id="PF01398">
    <property type="entry name" value="JAB"/>
    <property type="match status" value="1"/>
</dbReference>
<dbReference type="AlphaFoldDB" id="A0A6P8X5W3"/>
<dbReference type="GO" id="GO:0031369">
    <property type="term" value="F:translation initiation factor binding"/>
    <property type="evidence" value="ECO:0007669"/>
    <property type="project" value="InterPro"/>
</dbReference>
<evidence type="ECO:0000256" key="4">
    <source>
        <dbReference type="HAMAP-Rule" id="MF_03005"/>
    </source>
</evidence>
<evidence type="ECO:0000256" key="2">
    <source>
        <dbReference type="ARBA" id="ARBA00022540"/>
    </source>
</evidence>
<dbReference type="PROSITE" id="PS50249">
    <property type="entry name" value="MPN"/>
    <property type="match status" value="1"/>
</dbReference>
<comment type="function">
    <text evidence="4">Component of the eukaryotic translation initiation factor 3 (eIF-3) complex, which is involved in protein synthesis of a specialized repertoire of mRNAs and, together with other initiation factors, stimulates binding of mRNA and methionyl-tRNAi to the 40S ribosome. The eIF-3 complex specifically targets and initiates translation of a subset of mRNAs involved in cell proliferation.</text>
</comment>
<proteinExistence type="inferred from homology"/>
<dbReference type="GeneID" id="117570713"/>
<organism evidence="6 7">
    <name type="scientific">Drosophila albomicans</name>
    <name type="common">Fruit fly</name>
    <dbReference type="NCBI Taxonomy" id="7291"/>
    <lineage>
        <taxon>Eukaryota</taxon>
        <taxon>Metazoa</taxon>
        <taxon>Ecdysozoa</taxon>
        <taxon>Arthropoda</taxon>
        <taxon>Hexapoda</taxon>
        <taxon>Insecta</taxon>
        <taxon>Pterygota</taxon>
        <taxon>Neoptera</taxon>
        <taxon>Endopterygota</taxon>
        <taxon>Diptera</taxon>
        <taxon>Brachycera</taxon>
        <taxon>Muscomorpha</taxon>
        <taxon>Ephydroidea</taxon>
        <taxon>Drosophilidae</taxon>
        <taxon>Drosophila</taxon>
    </lineage>
</organism>
<dbReference type="Gene3D" id="3.40.140.10">
    <property type="entry name" value="Cytidine Deaminase, domain 2"/>
    <property type="match status" value="1"/>
</dbReference>
<keyword evidence="3 4" id="KW-0648">Protein biosynthesis</keyword>
<dbReference type="CDD" id="cd08064">
    <property type="entry name" value="MPN_eIF3f"/>
    <property type="match status" value="1"/>
</dbReference>
<evidence type="ECO:0000256" key="3">
    <source>
        <dbReference type="ARBA" id="ARBA00022917"/>
    </source>
</evidence>
<keyword evidence="1 4" id="KW-0963">Cytoplasm</keyword>
<dbReference type="InterPro" id="IPR027531">
    <property type="entry name" value="eIF3f"/>
</dbReference>
<comment type="similarity">
    <text evidence="4">Belongs to the eIF-3 subunit F family.</text>
</comment>
<dbReference type="PANTHER" id="PTHR10540:SF6">
    <property type="entry name" value="EUKARYOTIC TRANSLATION INITIATION FACTOR 3 SUBUNIT F"/>
    <property type="match status" value="1"/>
</dbReference>
<dbReference type="RefSeq" id="XP_034108414.1">
    <property type="nucleotide sequence ID" value="XM_034252523.2"/>
</dbReference>
<dbReference type="Pfam" id="PF13012">
    <property type="entry name" value="MitMem_reg"/>
    <property type="match status" value="1"/>
</dbReference>
<comment type="subcellular location">
    <subcellularLocation>
        <location evidence="4">Cytoplasm</location>
    </subcellularLocation>
</comment>
<dbReference type="Proteomes" id="UP000515160">
    <property type="component" value="Chromosome 3"/>
</dbReference>
<dbReference type="OrthoDB" id="25498at2759"/>
<dbReference type="HAMAP" id="MF_03005">
    <property type="entry name" value="eIF3f"/>
    <property type="match status" value="1"/>
</dbReference>
<evidence type="ECO:0000313" key="7">
    <source>
        <dbReference type="RefSeq" id="XP_034108414.1"/>
    </source>
</evidence>